<comment type="caution">
    <text evidence="1">The sequence shown here is derived from an EMBL/GenBank/DDBJ whole genome shotgun (WGS) entry which is preliminary data.</text>
</comment>
<organism evidence="1 2">
    <name type="scientific">Thelephora ganbajun</name>
    <name type="common">Ganba fungus</name>
    <dbReference type="NCBI Taxonomy" id="370292"/>
    <lineage>
        <taxon>Eukaryota</taxon>
        <taxon>Fungi</taxon>
        <taxon>Dikarya</taxon>
        <taxon>Basidiomycota</taxon>
        <taxon>Agaricomycotina</taxon>
        <taxon>Agaricomycetes</taxon>
        <taxon>Thelephorales</taxon>
        <taxon>Thelephoraceae</taxon>
        <taxon>Thelephora</taxon>
    </lineage>
</organism>
<dbReference type="Proteomes" id="UP000886501">
    <property type="component" value="Unassembled WGS sequence"/>
</dbReference>
<evidence type="ECO:0000313" key="1">
    <source>
        <dbReference type="EMBL" id="KAF9651348.1"/>
    </source>
</evidence>
<keyword evidence="2" id="KW-1185">Reference proteome</keyword>
<dbReference type="EMBL" id="MU117976">
    <property type="protein sequence ID" value="KAF9651348.1"/>
    <property type="molecule type" value="Genomic_DNA"/>
</dbReference>
<protein>
    <submittedName>
        <fullName evidence="1">Uncharacterized protein</fullName>
    </submittedName>
</protein>
<gene>
    <name evidence="1" type="ORF">BDM02DRAFT_3163392</name>
</gene>
<accession>A0ACB6ZPH8</accession>
<reference evidence="1" key="2">
    <citation type="journal article" date="2020" name="Nat. Commun.">
        <title>Large-scale genome sequencing of mycorrhizal fungi provides insights into the early evolution of symbiotic traits.</title>
        <authorList>
            <person name="Miyauchi S."/>
            <person name="Kiss E."/>
            <person name="Kuo A."/>
            <person name="Drula E."/>
            <person name="Kohler A."/>
            <person name="Sanchez-Garcia M."/>
            <person name="Morin E."/>
            <person name="Andreopoulos B."/>
            <person name="Barry K.W."/>
            <person name="Bonito G."/>
            <person name="Buee M."/>
            <person name="Carver A."/>
            <person name="Chen C."/>
            <person name="Cichocki N."/>
            <person name="Clum A."/>
            <person name="Culley D."/>
            <person name="Crous P.W."/>
            <person name="Fauchery L."/>
            <person name="Girlanda M."/>
            <person name="Hayes R.D."/>
            <person name="Keri Z."/>
            <person name="LaButti K."/>
            <person name="Lipzen A."/>
            <person name="Lombard V."/>
            <person name="Magnuson J."/>
            <person name="Maillard F."/>
            <person name="Murat C."/>
            <person name="Nolan M."/>
            <person name="Ohm R.A."/>
            <person name="Pangilinan J."/>
            <person name="Pereira M.F."/>
            <person name="Perotto S."/>
            <person name="Peter M."/>
            <person name="Pfister S."/>
            <person name="Riley R."/>
            <person name="Sitrit Y."/>
            <person name="Stielow J.B."/>
            <person name="Szollosi G."/>
            <person name="Zifcakova L."/>
            <person name="Stursova M."/>
            <person name="Spatafora J.W."/>
            <person name="Tedersoo L."/>
            <person name="Vaario L.M."/>
            <person name="Yamada A."/>
            <person name="Yan M."/>
            <person name="Wang P."/>
            <person name="Xu J."/>
            <person name="Bruns T."/>
            <person name="Baldrian P."/>
            <person name="Vilgalys R."/>
            <person name="Dunand C."/>
            <person name="Henrissat B."/>
            <person name="Grigoriev I.V."/>
            <person name="Hibbett D."/>
            <person name="Nagy L.G."/>
            <person name="Martin F.M."/>
        </authorList>
    </citation>
    <scope>NUCLEOTIDE SEQUENCE</scope>
    <source>
        <strain evidence="1">P2</strain>
    </source>
</reference>
<reference evidence="1" key="1">
    <citation type="submission" date="2019-10" db="EMBL/GenBank/DDBJ databases">
        <authorList>
            <consortium name="DOE Joint Genome Institute"/>
            <person name="Kuo A."/>
            <person name="Miyauchi S."/>
            <person name="Kiss E."/>
            <person name="Drula E."/>
            <person name="Kohler A."/>
            <person name="Sanchez-Garcia M."/>
            <person name="Andreopoulos B."/>
            <person name="Barry K.W."/>
            <person name="Bonito G."/>
            <person name="Buee M."/>
            <person name="Carver A."/>
            <person name="Chen C."/>
            <person name="Cichocki N."/>
            <person name="Clum A."/>
            <person name="Culley D."/>
            <person name="Crous P.W."/>
            <person name="Fauchery L."/>
            <person name="Girlanda M."/>
            <person name="Hayes R."/>
            <person name="Keri Z."/>
            <person name="Labutti K."/>
            <person name="Lipzen A."/>
            <person name="Lombard V."/>
            <person name="Magnuson J."/>
            <person name="Maillard F."/>
            <person name="Morin E."/>
            <person name="Murat C."/>
            <person name="Nolan M."/>
            <person name="Ohm R."/>
            <person name="Pangilinan J."/>
            <person name="Pereira M."/>
            <person name="Perotto S."/>
            <person name="Peter M."/>
            <person name="Riley R."/>
            <person name="Sitrit Y."/>
            <person name="Stielow B."/>
            <person name="Szollosi G."/>
            <person name="Zifcakova L."/>
            <person name="Stursova M."/>
            <person name="Spatafora J.W."/>
            <person name="Tedersoo L."/>
            <person name="Vaario L.-M."/>
            <person name="Yamada A."/>
            <person name="Yan M."/>
            <person name="Wang P."/>
            <person name="Xu J."/>
            <person name="Bruns T."/>
            <person name="Baldrian P."/>
            <person name="Vilgalys R."/>
            <person name="Henrissat B."/>
            <person name="Grigoriev I.V."/>
            <person name="Hibbett D."/>
            <person name="Nagy L.G."/>
            <person name="Martin F.M."/>
        </authorList>
    </citation>
    <scope>NUCLEOTIDE SEQUENCE</scope>
    <source>
        <strain evidence="1">P2</strain>
    </source>
</reference>
<name>A0ACB6ZPH8_THEGA</name>
<proteinExistence type="predicted"/>
<evidence type="ECO:0000313" key="2">
    <source>
        <dbReference type="Proteomes" id="UP000886501"/>
    </source>
</evidence>
<sequence length="610" mass="68124">MHELAKTLPPPRKQNTACDACRARKVKCNRIPGNDKHQHCLSKDYPCTNFVQQETAKKRHRKPRSQSVSTIGAFSHLSGPTPHSFSATGPSTTFLAQSIQPHRCVYPSVSREASVTSVLAYIFSPPTPTTTVGGILSSPYDDWGVEAHKLNDEGFRKELALDLVEVYFQIVHTRFPLLNPEDFRSRFHGTTKRSDPLHPALVATVVAWGAKFAENTLFVADRQRNGGTKSLFAIALVDRARELAELLKVHRISSPEHVIISLLLEPLQSQNPEDPIYYHRFWLTSAVRSLLNLQINHKSVMSNIQDSEDRGIMIFAWWMAVLADGYSSTYFRKKPMLDDDDYDIDFYTAAPVAALDPLETQKLTSNREHLEFLGYYRANHALARIARQISKLFWKPLIEIDGIPMDTLQMVMEHLYDWKATFLQLVGVSGGLKGDFIGAISACASDATYHVMWVIVFDAVDDFGIKEMNDLTRNHNSDLGPPQTPTHMDEVKVRVFDEALRGASRIAGLIGVLESHQYLRLDPAAMLAPCLHSGFLLARLGRPEVQSCISGLQQYSYAYEEAADQANEMARIYNAGGEELSHMAGLGIHGRTVSLSPSTPRSETNGGSYL</sequence>